<gene>
    <name evidence="2" type="ORF">PsYK624_135270</name>
</gene>
<feature type="compositionally biased region" description="Low complexity" evidence="1">
    <location>
        <begin position="140"/>
        <end position="161"/>
    </location>
</feature>
<feature type="region of interest" description="Disordered" evidence="1">
    <location>
        <begin position="95"/>
        <end position="186"/>
    </location>
</feature>
<sequence>MSNAYYNLSSGWRKHYDAPGAWSFARNLATHIPGVYDFVWADRDGLVPSMSENLVERDVLHGYFEDKHVLETEVDAHHFCRYLSLMCNVSQPLTKQSSTSSIPLHRDRSSKEATAGPLRYHKGRFSSRRYNCDSMPPSPIGSGRPSPQSSASSSPTQTFASLRTPGQTPPPSRKPAPHRAQPDYTAMYEGPPILKKLENAHLMSQKEIDGLPELQRVYALRKREARLHAAHAVAQPVPAYDFHRPSVPMERKSLLLAALMGRVAPGVEEYQASESTSSSDDGTELRDASMAVSWMES</sequence>
<proteinExistence type="predicted"/>
<feature type="region of interest" description="Disordered" evidence="1">
    <location>
        <begin position="269"/>
        <end position="297"/>
    </location>
</feature>
<evidence type="ECO:0000313" key="3">
    <source>
        <dbReference type="Proteomes" id="UP000703269"/>
    </source>
</evidence>
<dbReference type="OrthoDB" id="10469558at2759"/>
<name>A0A9P3GLQ4_9APHY</name>
<evidence type="ECO:0000256" key="1">
    <source>
        <dbReference type="SAM" id="MobiDB-lite"/>
    </source>
</evidence>
<protein>
    <submittedName>
        <fullName evidence="2">Uncharacterized protein</fullName>
    </submittedName>
</protein>
<keyword evidence="3" id="KW-1185">Reference proteome</keyword>
<dbReference type="Proteomes" id="UP000703269">
    <property type="component" value="Unassembled WGS sequence"/>
</dbReference>
<accession>A0A9P3GLQ4</accession>
<dbReference type="EMBL" id="BPQB01000070">
    <property type="protein sequence ID" value="GJE97311.1"/>
    <property type="molecule type" value="Genomic_DNA"/>
</dbReference>
<evidence type="ECO:0000313" key="2">
    <source>
        <dbReference type="EMBL" id="GJE97311.1"/>
    </source>
</evidence>
<organism evidence="2 3">
    <name type="scientific">Phanerochaete sordida</name>
    <dbReference type="NCBI Taxonomy" id="48140"/>
    <lineage>
        <taxon>Eukaryota</taxon>
        <taxon>Fungi</taxon>
        <taxon>Dikarya</taxon>
        <taxon>Basidiomycota</taxon>
        <taxon>Agaricomycotina</taxon>
        <taxon>Agaricomycetes</taxon>
        <taxon>Polyporales</taxon>
        <taxon>Phanerochaetaceae</taxon>
        <taxon>Phanerochaete</taxon>
    </lineage>
</organism>
<reference evidence="2 3" key="1">
    <citation type="submission" date="2021-08" db="EMBL/GenBank/DDBJ databases">
        <title>Draft Genome Sequence of Phanerochaete sordida strain YK-624.</title>
        <authorList>
            <person name="Mori T."/>
            <person name="Dohra H."/>
            <person name="Suzuki T."/>
            <person name="Kawagishi H."/>
            <person name="Hirai H."/>
        </authorList>
    </citation>
    <scope>NUCLEOTIDE SEQUENCE [LARGE SCALE GENOMIC DNA]</scope>
    <source>
        <strain evidence="2 3">YK-624</strain>
    </source>
</reference>
<dbReference type="AlphaFoldDB" id="A0A9P3GLQ4"/>
<comment type="caution">
    <text evidence="2">The sequence shown here is derived from an EMBL/GenBank/DDBJ whole genome shotgun (WGS) entry which is preliminary data.</text>
</comment>